<evidence type="ECO:0000313" key="4">
    <source>
        <dbReference type="EMBL" id="NVL11996.1"/>
    </source>
</evidence>
<organism evidence="4">
    <name type="scientific">Bradyrhizobium quebecense</name>
    <dbReference type="NCBI Taxonomy" id="2748629"/>
    <lineage>
        <taxon>Bacteria</taxon>
        <taxon>Pseudomonadati</taxon>
        <taxon>Pseudomonadota</taxon>
        <taxon>Alphaproteobacteria</taxon>
        <taxon>Hyphomicrobiales</taxon>
        <taxon>Nitrobacteraceae</taxon>
        <taxon>Bradyrhizobium</taxon>
    </lineage>
</organism>
<gene>
    <name evidence="4" type="primary">dcd</name>
    <name evidence="4" type="ORF">HU230_41465</name>
</gene>
<feature type="region of interest" description="Disordered" evidence="3">
    <location>
        <begin position="218"/>
        <end position="237"/>
    </location>
</feature>
<dbReference type="CDD" id="cd07557">
    <property type="entry name" value="trimeric_dUTPase"/>
    <property type="match status" value="1"/>
</dbReference>
<dbReference type="SUPFAM" id="SSF51283">
    <property type="entry name" value="dUTPase-like"/>
    <property type="match status" value="1"/>
</dbReference>
<dbReference type="InterPro" id="IPR011962">
    <property type="entry name" value="dCTP_deaminase"/>
</dbReference>
<dbReference type="GO" id="GO:0008829">
    <property type="term" value="F:dCTP deaminase activity"/>
    <property type="evidence" value="ECO:0007669"/>
    <property type="project" value="UniProtKB-EC"/>
</dbReference>
<dbReference type="GO" id="GO:0006229">
    <property type="term" value="P:dUTP biosynthetic process"/>
    <property type="evidence" value="ECO:0007669"/>
    <property type="project" value="InterPro"/>
</dbReference>
<keyword evidence="1 4" id="KW-0378">Hydrolase</keyword>
<comment type="caution">
    <text evidence="4">The sequence shown here is derived from an EMBL/GenBank/DDBJ whole genome shotgun (WGS) entry which is preliminary data.</text>
</comment>
<name>A0A973WZA7_9BRAD</name>
<sequence>MTVLSGSELRRRLKTRDLSKRLVVSPILEPDEQVKDDRASIDVRLGFEFALMSPSLIGAIDEMAFGPKAQRHLELAKLYSRSYVPFGKALVIHPHQFILAGTLEYLRLPRDLMSYVVGRSTWGRLGLTIATAIGIHPGFAGTLTLELRNLGEIPLTLHPGDTVAQLFFHQIDGSESGRPGETTSNEAGQYVGTVDLIPRTMSPSATFEKLSRLKAARLERERQGAATSERNESDPIS</sequence>
<dbReference type="NCBIfam" id="TIGR02274">
    <property type="entry name" value="dCTP_deam"/>
    <property type="match status" value="1"/>
</dbReference>
<dbReference type="PANTHER" id="PTHR42680:SF3">
    <property type="entry name" value="DCTP DEAMINASE"/>
    <property type="match status" value="1"/>
</dbReference>
<keyword evidence="2" id="KW-0546">Nucleotide metabolism</keyword>
<evidence type="ECO:0000256" key="1">
    <source>
        <dbReference type="ARBA" id="ARBA00022801"/>
    </source>
</evidence>
<dbReference type="AlphaFoldDB" id="A0A973WZA7"/>
<reference evidence="4" key="1">
    <citation type="submission" date="2020-06" db="EMBL/GenBank/DDBJ databases">
        <title>Whole Genome Sequence of Bradyrhizobium sp. Strain 66S1MB.</title>
        <authorList>
            <person name="Bromfield E."/>
            <person name="Cloutier S."/>
        </authorList>
    </citation>
    <scope>NUCLEOTIDE SEQUENCE</scope>
    <source>
        <strain evidence="4">66S1MB</strain>
    </source>
</reference>
<accession>A0A973WZA7</accession>
<dbReference type="EMBL" id="JABWSX010000003">
    <property type="protein sequence ID" value="NVL11996.1"/>
    <property type="molecule type" value="Genomic_DNA"/>
</dbReference>
<proteinExistence type="predicted"/>
<dbReference type="PANTHER" id="PTHR42680">
    <property type="entry name" value="DCTP DEAMINASE"/>
    <property type="match status" value="1"/>
</dbReference>
<dbReference type="RefSeq" id="WP_176535396.1">
    <property type="nucleotide sequence ID" value="NZ_CP088023.1"/>
</dbReference>
<dbReference type="InterPro" id="IPR033704">
    <property type="entry name" value="dUTPase_trimeric"/>
</dbReference>
<dbReference type="Pfam" id="PF22769">
    <property type="entry name" value="DCD"/>
    <property type="match status" value="1"/>
</dbReference>
<evidence type="ECO:0000256" key="2">
    <source>
        <dbReference type="ARBA" id="ARBA00023080"/>
    </source>
</evidence>
<dbReference type="EC" id="3.5.4.13" evidence="4"/>
<protein>
    <submittedName>
        <fullName evidence="4">dCTP deaminase</fullName>
        <ecNumber evidence="4">3.5.4.13</ecNumber>
    </submittedName>
</protein>
<dbReference type="InterPro" id="IPR036157">
    <property type="entry name" value="dUTPase-like_sf"/>
</dbReference>
<dbReference type="Gene3D" id="2.70.40.10">
    <property type="match status" value="1"/>
</dbReference>
<evidence type="ECO:0000256" key="3">
    <source>
        <dbReference type="SAM" id="MobiDB-lite"/>
    </source>
</evidence>